<dbReference type="InterPro" id="IPR014878">
    <property type="entry name" value="THAP4-like_heme-bd"/>
</dbReference>
<name>A0A3B0WJ81_9ZZZZ</name>
<dbReference type="InterPro" id="IPR012674">
    <property type="entry name" value="Calycin"/>
</dbReference>
<accession>A0A3B0WJ81</accession>
<evidence type="ECO:0000259" key="1">
    <source>
        <dbReference type="Pfam" id="PF08768"/>
    </source>
</evidence>
<gene>
    <name evidence="2" type="ORF">MNBD_GAMMA05-871</name>
</gene>
<reference evidence="2" key="1">
    <citation type="submission" date="2018-06" db="EMBL/GenBank/DDBJ databases">
        <authorList>
            <person name="Zhirakovskaya E."/>
        </authorList>
    </citation>
    <scope>NUCLEOTIDE SEQUENCE</scope>
</reference>
<dbReference type="Pfam" id="PF08768">
    <property type="entry name" value="THAP4_heme-bd"/>
    <property type="match status" value="1"/>
</dbReference>
<dbReference type="EMBL" id="UOFE01000029">
    <property type="protein sequence ID" value="VAW52550.1"/>
    <property type="molecule type" value="Genomic_DNA"/>
</dbReference>
<dbReference type="SUPFAM" id="SSF50814">
    <property type="entry name" value="Lipocalins"/>
    <property type="match status" value="1"/>
</dbReference>
<feature type="domain" description="THAP4-like heme-binding" evidence="1">
    <location>
        <begin position="8"/>
        <end position="184"/>
    </location>
</feature>
<organism evidence="2">
    <name type="scientific">hydrothermal vent metagenome</name>
    <dbReference type="NCBI Taxonomy" id="652676"/>
    <lineage>
        <taxon>unclassified sequences</taxon>
        <taxon>metagenomes</taxon>
        <taxon>ecological metagenomes</taxon>
    </lineage>
</organism>
<dbReference type="Gene3D" id="2.40.128.20">
    <property type="match status" value="1"/>
</dbReference>
<evidence type="ECO:0000313" key="2">
    <source>
        <dbReference type="EMBL" id="VAW52550.1"/>
    </source>
</evidence>
<protein>
    <recommendedName>
        <fullName evidence="1">THAP4-like heme-binding domain-containing protein</fullName>
    </recommendedName>
</protein>
<dbReference type="AlphaFoldDB" id="A0A3B0WJ81"/>
<sequence length="185" mass="20940">MSDEIIKNLGPLAPLVGTWESDQGVDTSRIKSKETVTKFREKAIFEPVGPVNNGPQKLFGLRYSMTAWPLGSDDAFHEELGYWLWDKEHGQVLKTLMVPRGVTVNAGGCVEEDSKCFRLEAECGSETYGIMSNKFLDETYKTKNYSVDVTIHDDGTFSYKQDTQLWIPINQAIFHHTDENTLKKV</sequence>
<proteinExistence type="predicted"/>